<reference evidence="3 4" key="1">
    <citation type="submission" date="2016-10" db="EMBL/GenBank/DDBJ databases">
        <authorList>
            <person name="de Groot N.N."/>
        </authorList>
    </citation>
    <scope>NUCLEOTIDE SEQUENCE [LARGE SCALE GENOMIC DNA]</scope>
    <source>
        <strain evidence="3 4">DSM 21228</strain>
    </source>
</reference>
<sequence length="359" mass="40879">MIVNSTISIYAKVGNIPHNGVSKKIRDIASALKENGHIVDVKVASEPGIRGHLNLALNIIKNKSSTLIIRMTAFSMLILILPMIINRLKGNFITLEIPTPISSIYNEVKISNDSEIKKNLKKTLINISFPISLLPANKIVYYADETENYYITFVKNKMQKISNGINCKTINIKKSNIDQKIFTMVSVSSIEKWHGLDRVIFGIRNHVCNKFNPTVRLYIIGTGVELPHLKKLVQDNQLTDYIFFIDPISDSDLDIYFDNSHIAFSSLGLHRKNLIQTSELKNREYAARGIPMVMSEVMDIDFPDQKFIYHAPSNDEPINIKNIYDFYLTISNNALNTDIRSYAEKVVDYRNKVKNLLPL</sequence>
<dbReference type="Gene3D" id="3.40.50.2000">
    <property type="entry name" value="Glycogen Phosphorylase B"/>
    <property type="match status" value="2"/>
</dbReference>
<keyword evidence="4" id="KW-1185">Reference proteome</keyword>
<dbReference type="Pfam" id="PF00534">
    <property type="entry name" value="Glycos_transf_1"/>
    <property type="match status" value="1"/>
</dbReference>
<keyword evidence="3" id="KW-0808">Transferase</keyword>
<keyword evidence="1" id="KW-1133">Transmembrane helix</keyword>
<dbReference type="RefSeq" id="WP_093068788.1">
    <property type="nucleotide sequence ID" value="NZ_FNQP01000012.1"/>
</dbReference>
<evidence type="ECO:0000256" key="1">
    <source>
        <dbReference type="SAM" id="Phobius"/>
    </source>
</evidence>
<protein>
    <submittedName>
        <fullName evidence="3">Glycosyl transferases group 1</fullName>
    </submittedName>
</protein>
<dbReference type="STRING" id="525918.SAMN05660964_02300"/>
<feature type="domain" description="Glycosyl transferase family 1" evidence="2">
    <location>
        <begin position="170"/>
        <end position="265"/>
    </location>
</feature>
<dbReference type="AlphaFoldDB" id="A0A1H4DLA1"/>
<keyword evidence="1" id="KW-0472">Membrane</keyword>
<organism evidence="3 4">
    <name type="scientific">Thiothrix caldifontis</name>
    <dbReference type="NCBI Taxonomy" id="525918"/>
    <lineage>
        <taxon>Bacteria</taxon>
        <taxon>Pseudomonadati</taxon>
        <taxon>Pseudomonadota</taxon>
        <taxon>Gammaproteobacteria</taxon>
        <taxon>Thiotrichales</taxon>
        <taxon>Thiotrichaceae</taxon>
        <taxon>Thiothrix</taxon>
    </lineage>
</organism>
<feature type="transmembrane region" description="Helical" evidence="1">
    <location>
        <begin position="67"/>
        <end position="85"/>
    </location>
</feature>
<dbReference type="InterPro" id="IPR001296">
    <property type="entry name" value="Glyco_trans_1"/>
</dbReference>
<dbReference type="EMBL" id="FNQP01000012">
    <property type="protein sequence ID" value="SEA73561.1"/>
    <property type="molecule type" value="Genomic_DNA"/>
</dbReference>
<evidence type="ECO:0000313" key="3">
    <source>
        <dbReference type="EMBL" id="SEA73561.1"/>
    </source>
</evidence>
<proteinExistence type="predicted"/>
<dbReference type="Proteomes" id="UP000199397">
    <property type="component" value="Unassembled WGS sequence"/>
</dbReference>
<name>A0A1H4DLA1_9GAMM</name>
<keyword evidence="1" id="KW-0812">Transmembrane</keyword>
<dbReference type="OrthoDB" id="6385861at2"/>
<dbReference type="SUPFAM" id="SSF53756">
    <property type="entry name" value="UDP-Glycosyltransferase/glycogen phosphorylase"/>
    <property type="match status" value="1"/>
</dbReference>
<gene>
    <name evidence="3" type="ORF">SAMN05660964_02300</name>
</gene>
<evidence type="ECO:0000313" key="4">
    <source>
        <dbReference type="Proteomes" id="UP000199397"/>
    </source>
</evidence>
<accession>A0A1H4DLA1</accession>
<evidence type="ECO:0000259" key="2">
    <source>
        <dbReference type="Pfam" id="PF00534"/>
    </source>
</evidence>
<dbReference type="GO" id="GO:0016757">
    <property type="term" value="F:glycosyltransferase activity"/>
    <property type="evidence" value="ECO:0007669"/>
    <property type="project" value="InterPro"/>
</dbReference>